<protein>
    <submittedName>
        <fullName evidence="2">Uncharacterized protein</fullName>
    </submittedName>
</protein>
<gene>
    <name evidence="2" type="ORF">FTUN_3808</name>
</gene>
<evidence type="ECO:0000313" key="3">
    <source>
        <dbReference type="Proteomes" id="UP000503447"/>
    </source>
</evidence>
<dbReference type="AlphaFoldDB" id="A0A6M5YSI8"/>
<keyword evidence="3" id="KW-1185">Reference proteome</keyword>
<dbReference type="EMBL" id="CP053452">
    <property type="protein sequence ID" value="QJW96251.1"/>
    <property type="molecule type" value="Genomic_DNA"/>
</dbReference>
<accession>A0A6M5YSI8</accession>
<reference evidence="3" key="1">
    <citation type="submission" date="2020-05" db="EMBL/GenBank/DDBJ databases">
        <title>Frigoriglobus tundricola gen. nov., sp. nov., a psychrotolerant cellulolytic planctomycete of the family Gemmataceae with two divergent copies of 16S rRNA gene.</title>
        <authorList>
            <person name="Kulichevskaya I.S."/>
            <person name="Ivanova A.A."/>
            <person name="Naumoff D.G."/>
            <person name="Beletsky A.V."/>
            <person name="Rijpstra W.I.C."/>
            <person name="Sinninghe Damste J.S."/>
            <person name="Mardanov A.V."/>
            <person name="Ravin N.V."/>
            <person name="Dedysh S.N."/>
        </authorList>
    </citation>
    <scope>NUCLEOTIDE SEQUENCE [LARGE SCALE GENOMIC DNA]</scope>
    <source>
        <strain evidence="3">PL17</strain>
    </source>
</reference>
<dbReference type="Proteomes" id="UP000503447">
    <property type="component" value="Chromosome"/>
</dbReference>
<evidence type="ECO:0000313" key="2">
    <source>
        <dbReference type="EMBL" id="QJW96251.1"/>
    </source>
</evidence>
<organism evidence="2 3">
    <name type="scientific">Frigoriglobus tundricola</name>
    <dbReference type="NCBI Taxonomy" id="2774151"/>
    <lineage>
        <taxon>Bacteria</taxon>
        <taxon>Pseudomonadati</taxon>
        <taxon>Planctomycetota</taxon>
        <taxon>Planctomycetia</taxon>
        <taxon>Gemmatales</taxon>
        <taxon>Gemmataceae</taxon>
        <taxon>Frigoriglobus</taxon>
    </lineage>
</organism>
<name>A0A6M5YSI8_9BACT</name>
<proteinExistence type="predicted"/>
<evidence type="ECO:0000256" key="1">
    <source>
        <dbReference type="SAM" id="MobiDB-lite"/>
    </source>
</evidence>
<dbReference type="RefSeq" id="WP_171471873.1">
    <property type="nucleotide sequence ID" value="NZ_CP053452.2"/>
</dbReference>
<dbReference type="KEGG" id="ftj:FTUN_3808"/>
<feature type="region of interest" description="Disordered" evidence="1">
    <location>
        <begin position="462"/>
        <end position="492"/>
    </location>
</feature>
<sequence length="492" mass="53416">MLRSLVLVALSGTVVVAQPAKDAPPGAPPPAVPTVEVRTLTLVPAAAPVPALRYELLPRLRDRVAGNAALDYHRAYVLRPSWPRDPNDAKKLDESLAAWEESAVDRLPVAEVKKYLAGHSQSLRTLDAAAKADRCDWGLNGRLSVSNIDLLLPEAQTFRELARVQKLRVRVDLAENDFDAAVRNLQAGFRLGKDVGEGPTLIMSLVGVAITSIFLGEVEQLVQRPNGPNMYWALTTLPRPLIDPRPALEGETRLFDNMFPNAKVLEKRPVSAERANVILDEMITAFNTMGKLDDLNVGSVSLGGIGVAGYVALQAPAARKQLVALGWAAETVEKMPPAQAVALRTITAYRSFTDDQTKCFSLPYPAARAELGKLSERAEKLKKESGDAIIAMFSLTLPAVEKLYEAHARTARRVAALRALEAIRLHAAANNGQLPPTLADVKVVPVPEDPYTLKPFEYAPTGNTFTLSGPPPAGDKPSRSNNFRYEVTVKEK</sequence>